<dbReference type="AlphaFoldDB" id="A0ABD2XZ95"/>
<dbReference type="Gene3D" id="3.80.10.10">
    <property type="entry name" value="Ribonuclease Inhibitor"/>
    <property type="match status" value="2"/>
</dbReference>
<dbReference type="Proteomes" id="UP001630127">
    <property type="component" value="Unassembled WGS sequence"/>
</dbReference>
<keyword evidence="1" id="KW-0611">Plant defense</keyword>
<dbReference type="PANTHER" id="PTHR36766:SF70">
    <property type="entry name" value="DISEASE RESISTANCE PROTEIN RGA4"/>
    <property type="match status" value="1"/>
</dbReference>
<accession>A0ABD2XZ95</accession>
<dbReference type="EMBL" id="JBJUIK010000017">
    <property type="protein sequence ID" value="KAL3498634.1"/>
    <property type="molecule type" value="Genomic_DNA"/>
</dbReference>
<dbReference type="GO" id="GO:0006952">
    <property type="term" value="P:defense response"/>
    <property type="evidence" value="ECO:0007669"/>
    <property type="project" value="UniProtKB-KW"/>
</dbReference>
<evidence type="ECO:0000256" key="1">
    <source>
        <dbReference type="ARBA" id="ARBA00022821"/>
    </source>
</evidence>
<dbReference type="PANTHER" id="PTHR36766">
    <property type="entry name" value="PLANT BROAD-SPECTRUM MILDEW RESISTANCE PROTEIN RPW8"/>
    <property type="match status" value="1"/>
</dbReference>
<name>A0ABD2XZ95_9GENT</name>
<sequence>MTRLSCVSDIVAAPIGLHENNYGTLPNLKDLSFWNCPNLTSTRGCGTCLETLHLIGCLPKDLLGLRFLKSQSIERCSNIVINPKVLQNLTSLECLIIKECDGLAHLANDMLNSCTSIRRLRVYGCPNLVSLPLDLQRTPSLSHLGFNNCPKLKTNMMPKGFGFLTKLRKLSIGPFSDEGDSSIEEFDWLGIIVSSSSTLHDLTLVGLPRIESLPDQLQYLTSLTKLTLKGFGGIEALPDWLGSLASLVTLKLWIAQSFNIYPPWMP</sequence>
<dbReference type="InterPro" id="IPR032675">
    <property type="entry name" value="LRR_dom_sf"/>
</dbReference>
<dbReference type="SUPFAM" id="SSF52047">
    <property type="entry name" value="RNI-like"/>
    <property type="match status" value="1"/>
</dbReference>
<reference evidence="2 3" key="1">
    <citation type="submission" date="2024-11" db="EMBL/GenBank/DDBJ databases">
        <title>A near-complete genome assembly of Cinchona calisaya.</title>
        <authorList>
            <person name="Lian D.C."/>
            <person name="Zhao X.W."/>
            <person name="Wei L."/>
        </authorList>
    </citation>
    <scope>NUCLEOTIDE SEQUENCE [LARGE SCALE GENOMIC DNA]</scope>
    <source>
        <tissue evidence="2">Nenye</tissue>
    </source>
</reference>
<comment type="caution">
    <text evidence="2">The sequence shown here is derived from an EMBL/GenBank/DDBJ whole genome shotgun (WGS) entry which is preliminary data.</text>
</comment>
<keyword evidence="3" id="KW-1185">Reference proteome</keyword>
<evidence type="ECO:0000313" key="3">
    <source>
        <dbReference type="Proteomes" id="UP001630127"/>
    </source>
</evidence>
<organism evidence="2 3">
    <name type="scientific">Cinchona calisaya</name>
    <dbReference type="NCBI Taxonomy" id="153742"/>
    <lineage>
        <taxon>Eukaryota</taxon>
        <taxon>Viridiplantae</taxon>
        <taxon>Streptophyta</taxon>
        <taxon>Embryophyta</taxon>
        <taxon>Tracheophyta</taxon>
        <taxon>Spermatophyta</taxon>
        <taxon>Magnoliopsida</taxon>
        <taxon>eudicotyledons</taxon>
        <taxon>Gunneridae</taxon>
        <taxon>Pentapetalae</taxon>
        <taxon>asterids</taxon>
        <taxon>lamiids</taxon>
        <taxon>Gentianales</taxon>
        <taxon>Rubiaceae</taxon>
        <taxon>Cinchonoideae</taxon>
        <taxon>Cinchoneae</taxon>
        <taxon>Cinchona</taxon>
    </lineage>
</organism>
<evidence type="ECO:0000313" key="2">
    <source>
        <dbReference type="EMBL" id="KAL3498634.1"/>
    </source>
</evidence>
<proteinExistence type="predicted"/>
<protein>
    <submittedName>
        <fullName evidence="2">Uncharacterized protein</fullName>
    </submittedName>
</protein>
<gene>
    <name evidence="2" type="ORF">ACH5RR_041366</name>
</gene>